<evidence type="ECO:0000256" key="5">
    <source>
        <dbReference type="ARBA" id="ARBA00022737"/>
    </source>
</evidence>
<evidence type="ECO:0000259" key="11">
    <source>
        <dbReference type="PROSITE" id="PS50222"/>
    </source>
</evidence>
<keyword evidence="5" id="KW-0677">Repeat</keyword>
<comment type="catalytic activity">
    <reaction evidence="1">
        <text>[protein]-peptidylproline (omega=180) = [protein]-peptidylproline (omega=0)</text>
        <dbReference type="Rhea" id="RHEA:16237"/>
        <dbReference type="Rhea" id="RHEA-COMP:10747"/>
        <dbReference type="Rhea" id="RHEA-COMP:10748"/>
        <dbReference type="ChEBI" id="CHEBI:83833"/>
        <dbReference type="ChEBI" id="CHEBI:83834"/>
        <dbReference type="EC" id="5.2.1.8"/>
    </reaction>
</comment>
<dbReference type="SUPFAM" id="SSF47473">
    <property type="entry name" value="EF-hand"/>
    <property type="match status" value="1"/>
</dbReference>
<evidence type="ECO:0000313" key="12">
    <source>
        <dbReference type="Proteomes" id="UP000886700"/>
    </source>
</evidence>
<keyword evidence="12" id="KW-1185">Reference proteome</keyword>
<gene>
    <name evidence="13" type="primary">Fkbp7</name>
</gene>
<protein>
    <recommendedName>
        <fullName evidence="2">peptidylprolyl isomerase</fullName>
        <ecNumber evidence="2">5.2.1.8</ecNumber>
    </recommendedName>
    <alternativeName>
        <fullName evidence="9">Rotamase</fullName>
    </alternativeName>
</protein>
<dbReference type="Proteomes" id="UP000886700">
    <property type="component" value="Unplaced"/>
</dbReference>
<keyword evidence="3" id="KW-0479">Metal-binding</keyword>
<evidence type="ECO:0000313" key="13">
    <source>
        <dbReference type="RefSeq" id="XP_040601589.1"/>
    </source>
</evidence>
<accession>A0ABM2XFP2</accession>
<evidence type="ECO:0000256" key="10">
    <source>
        <dbReference type="SAM" id="MobiDB-lite"/>
    </source>
</evidence>
<dbReference type="EC" id="5.2.1.8" evidence="2"/>
<name>A0ABM2XFP2_MESAU</name>
<dbReference type="PANTHER" id="PTHR46222">
    <property type="entry name" value="PEPTIDYL-PROLYL CIS-TRANS ISOMERASE FKBP7/14"/>
    <property type="match status" value="1"/>
</dbReference>
<evidence type="ECO:0000256" key="6">
    <source>
        <dbReference type="ARBA" id="ARBA00022837"/>
    </source>
</evidence>
<evidence type="ECO:0000256" key="3">
    <source>
        <dbReference type="ARBA" id="ARBA00022723"/>
    </source>
</evidence>
<evidence type="ECO:0000256" key="8">
    <source>
        <dbReference type="ARBA" id="ARBA00023235"/>
    </source>
</evidence>
<proteinExistence type="predicted"/>
<evidence type="ECO:0000256" key="7">
    <source>
        <dbReference type="ARBA" id="ARBA00023110"/>
    </source>
</evidence>
<keyword evidence="8 13" id="KW-0413">Isomerase</keyword>
<dbReference type="PANTHER" id="PTHR46222:SF2">
    <property type="entry name" value="PEPTIDYL-PROLYL CIS-TRANS ISOMERASE FKBP7"/>
    <property type="match status" value="1"/>
</dbReference>
<feature type="domain" description="EF-hand" evidence="11">
    <location>
        <begin position="50"/>
        <end position="85"/>
    </location>
</feature>
<keyword evidence="6" id="KW-0106">Calcium</keyword>
<evidence type="ECO:0000256" key="1">
    <source>
        <dbReference type="ARBA" id="ARBA00000971"/>
    </source>
</evidence>
<keyword evidence="4" id="KW-0732">Signal</keyword>
<organism evidence="12 13">
    <name type="scientific">Mesocricetus auratus</name>
    <name type="common">Golden hamster</name>
    <dbReference type="NCBI Taxonomy" id="10036"/>
    <lineage>
        <taxon>Eukaryota</taxon>
        <taxon>Metazoa</taxon>
        <taxon>Chordata</taxon>
        <taxon>Craniata</taxon>
        <taxon>Vertebrata</taxon>
        <taxon>Euteleostomi</taxon>
        <taxon>Mammalia</taxon>
        <taxon>Eutheria</taxon>
        <taxon>Euarchontoglires</taxon>
        <taxon>Glires</taxon>
        <taxon>Rodentia</taxon>
        <taxon>Myomorpha</taxon>
        <taxon>Muroidea</taxon>
        <taxon>Cricetidae</taxon>
        <taxon>Cricetinae</taxon>
        <taxon>Mesocricetus</taxon>
    </lineage>
</organism>
<dbReference type="GO" id="GO:0016853">
    <property type="term" value="F:isomerase activity"/>
    <property type="evidence" value="ECO:0007669"/>
    <property type="project" value="UniProtKB-KW"/>
</dbReference>
<dbReference type="Pfam" id="PF13202">
    <property type="entry name" value="EF-hand_5"/>
    <property type="match status" value="1"/>
</dbReference>
<dbReference type="InterPro" id="IPR011992">
    <property type="entry name" value="EF-hand-dom_pair"/>
</dbReference>
<sequence length="127" mass="14708">MPLAPVTEHSPLHVLKCMWLSNALINGLRAKGKIPPNATLMFEIELYAVTKGPRSIETFKEIDTDNDRQLSKAEIELYLEKDFEKDAKPRDKSYQNAVLEDIFKKNDHNRDGFISPKEYNIHQHDEL</sequence>
<dbReference type="PROSITE" id="PS00018">
    <property type="entry name" value="EF_HAND_1"/>
    <property type="match status" value="2"/>
</dbReference>
<dbReference type="InterPro" id="IPR002048">
    <property type="entry name" value="EF_hand_dom"/>
</dbReference>
<evidence type="ECO:0000256" key="2">
    <source>
        <dbReference type="ARBA" id="ARBA00013194"/>
    </source>
</evidence>
<dbReference type="Gene3D" id="1.10.238.10">
    <property type="entry name" value="EF-hand"/>
    <property type="match status" value="1"/>
</dbReference>
<feature type="region of interest" description="Disordered" evidence="10">
    <location>
        <begin position="107"/>
        <end position="127"/>
    </location>
</feature>
<dbReference type="PROSITE" id="PS50222">
    <property type="entry name" value="EF_HAND_2"/>
    <property type="match status" value="2"/>
</dbReference>
<evidence type="ECO:0000256" key="4">
    <source>
        <dbReference type="ARBA" id="ARBA00022729"/>
    </source>
</evidence>
<dbReference type="GeneID" id="101831098"/>
<evidence type="ECO:0000256" key="9">
    <source>
        <dbReference type="ARBA" id="ARBA00029569"/>
    </source>
</evidence>
<dbReference type="InterPro" id="IPR052273">
    <property type="entry name" value="PPIase_FKBP"/>
</dbReference>
<reference evidence="13" key="1">
    <citation type="submission" date="2025-08" db="UniProtKB">
        <authorList>
            <consortium name="RefSeq"/>
        </authorList>
    </citation>
    <scope>IDENTIFICATION</scope>
    <source>
        <tissue evidence="13">Liver</tissue>
    </source>
</reference>
<dbReference type="InterPro" id="IPR018247">
    <property type="entry name" value="EF_Hand_1_Ca_BS"/>
</dbReference>
<keyword evidence="7" id="KW-0697">Rotamase</keyword>
<feature type="domain" description="EF-hand" evidence="11">
    <location>
        <begin position="94"/>
        <end position="127"/>
    </location>
</feature>
<dbReference type="RefSeq" id="XP_040601589.1">
    <property type="nucleotide sequence ID" value="XM_040745655.1"/>
</dbReference>